<dbReference type="GO" id="GO:0004479">
    <property type="term" value="F:methionyl-tRNA formyltransferase activity"/>
    <property type="evidence" value="ECO:0007669"/>
    <property type="project" value="UniProtKB-EC"/>
</dbReference>
<evidence type="ECO:0000256" key="7">
    <source>
        <dbReference type="ARBA" id="ARBA00048558"/>
    </source>
</evidence>
<comment type="catalytic activity">
    <reaction evidence="7">
        <text>L-methionyl-tRNA(fMet) + (6R)-10-formyltetrahydrofolate = N-formyl-L-methionyl-tRNA(fMet) + (6S)-5,6,7,8-tetrahydrofolate + H(+)</text>
        <dbReference type="Rhea" id="RHEA:24380"/>
        <dbReference type="Rhea" id="RHEA-COMP:9952"/>
        <dbReference type="Rhea" id="RHEA-COMP:9953"/>
        <dbReference type="ChEBI" id="CHEBI:15378"/>
        <dbReference type="ChEBI" id="CHEBI:57453"/>
        <dbReference type="ChEBI" id="CHEBI:78530"/>
        <dbReference type="ChEBI" id="CHEBI:78844"/>
        <dbReference type="ChEBI" id="CHEBI:195366"/>
        <dbReference type="EC" id="2.1.2.9"/>
    </reaction>
</comment>
<sequence>MRSDLHAAPGTVLSDGKTYLAVATQDGALALTDVQLAGKKRMDVKAFLLGFREPETYTTSKGTSKAEILKTKPEEEDA</sequence>
<evidence type="ECO:0000256" key="6">
    <source>
        <dbReference type="ARBA" id="ARBA00022917"/>
    </source>
</evidence>
<evidence type="ECO:0000256" key="4">
    <source>
        <dbReference type="ARBA" id="ARBA00016014"/>
    </source>
</evidence>
<evidence type="ECO:0000256" key="1">
    <source>
        <dbReference type="ARBA" id="ARBA00002606"/>
    </source>
</evidence>
<evidence type="ECO:0000256" key="2">
    <source>
        <dbReference type="ARBA" id="ARBA00010699"/>
    </source>
</evidence>
<dbReference type="CDD" id="cd08704">
    <property type="entry name" value="Met_tRNA_FMT_C"/>
    <property type="match status" value="1"/>
</dbReference>
<dbReference type="InterPro" id="IPR044135">
    <property type="entry name" value="Met-tRNA-FMT_C"/>
</dbReference>
<dbReference type="InterPro" id="IPR037022">
    <property type="entry name" value="Formyl_trans_C_sf"/>
</dbReference>
<comment type="function">
    <text evidence="1">Attaches a formyl group to the free amino group of methionyl-tRNA(fMet). The formyl group appears to play a dual role in the initiator identity of N-formylmethionyl-tRNA by promoting its recognition by IF2 and preventing the misappropriation of this tRNA by the elongation apparatus.</text>
</comment>
<evidence type="ECO:0000256" key="8">
    <source>
        <dbReference type="SAM" id="MobiDB-lite"/>
    </source>
</evidence>
<evidence type="ECO:0000313" key="10">
    <source>
        <dbReference type="EMBL" id="AIF25955.1"/>
    </source>
</evidence>
<dbReference type="Pfam" id="PF02911">
    <property type="entry name" value="Formyl_trans_C"/>
    <property type="match status" value="1"/>
</dbReference>
<dbReference type="AlphaFoldDB" id="A0A0B4N067"/>
<evidence type="ECO:0000256" key="5">
    <source>
        <dbReference type="ARBA" id="ARBA00022679"/>
    </source>
</evidence>
<keyword evidence="6" id="KW-0648">Protein biosynthesis</keyword>
<dbReference type="Gene3D" id="3.10.25.10">
    <property type="entry name" value="Formyl transferase, C-terminal domain"/>
    <property type="match status" value="1"/>
</dbReference>
<organism evidence="10">
    <name type="scientific">uncultured bacterium Ad_091_F22_contig2</name>
    <dbReference type="NCBI Taxonomy" id="1489284"/>
    <lineage>
        <taxon>Bacteria</taxon>
        <taxon>environmental samples</taxon>
    </lineage>
</organism>
<accession>A0A0B4N067</accession>
<dbReference type="SUPFAM" id="SSF50486">
    <property type="entry name" value="FMT C-terminal domain-like"/>
    <property type="match status" value="1"/>
</dbReference>
<dbReference type="InterPro" id="IPR005793">
    <property type="entry name" value="Formyl_trans_C"/>
</dbReference>
<evidence type="ECO:0000259" key="9">
    <source>
        <dbReference type="Pfam" id="PF02911"/>
    </source>
</evidence>
<protein>
    <recommendedName>
        <fullName evidence="4">Methionyl-tRNA formyltransferase</fullName>
        <ecNumber evidence="3">2.1.2.9</ecNumber>
    </recommendedName>
</protein>
<comment type="similarity">
    <text evidence="2">Belongs to the Fmt family.</text>
</comment>
<dbReference type="EMBL" id="KJ631382">
    <property type="protein sequence ID" value="AIF25955.1"/>
    <property type="molecule type" value="Genomic_DNA"/>
</dbReference>
<name>A0A0B4N067_9BACT</name>
<evidence type="ECO:0000256" key="3">
    <source>
        <dbReference type="ARBA" id="ARBA00012261"/>
    </source>
</evidence>
<proteinExistence type="inferred from homology"/>
<keyword evidence="5 10" id="KW-0808">Transferase</keyword>
<reference evidence="10" key="1">
    <citation type="submission" date="2014-03" db="EMBL/GenBank/DDBJ databases">
        <title>A sequence of cellulolytic fosmid clone of goat rumen metagenome.</title>
        <authorList>
            <person name="Lee K.-T."/>
            <person name="Kim J.-Y."/>
            <person name="Kim Y.-J."/>
            <person name="Ahn J.-H."/>
            <person name="Park M.-N."/>
            <person name="Kim J.-H."/>
            <person name="Kim T.-H."/>
        </authorList>
    </citation>
    <scope>NUCLEOTIDE SEQUENCE</scope>
</reference>
<dbReference type="EC" id="2.1.2.9" evidence="3"/>
<dbReference type="InterPro" id="IPR011034">
    <property type="entry name" value="Formyl_transferase-like_C_sf"/>
</dbReference>
<feature type="region of interest" description="Disordered" evidence="8">
    <location>
        <begin position="58"/>
        <end position="78"/>
    </location>
</feature>
<feature type="compositionally biased region" description="Basic and acidic residues" evidence="8">
    <location>
        <begin position="67"/>
        <end position="78"/>
    </location>
</feature>
<feature type="domain" description="Formyl transferase C-terminal" evidence="9">
    <location>
        <begin position="7"/>
        <end position="51"/>
    </location>
</feature>